<feature type="coiled-coil region" evidence="1">
    <location>
        <begin position="204"/>
        <end position="238"/>
    </location>
</feature>
<sequence length="305" mass="34317">MNGGIIDGIDKTQLLGHRSTQDELVEKHITDVIHQHNTLGESLVELENFGVWMMTLQEAAELIACDQWAAGNVNIPALDEYSGHLLSYETISELVNITEIFLPKLINAVEIGRLKAARTLRDFDELIVPDLTFVDYSALCEWLTGRGYTPGEAFEEWYDRAINISDRLVEEVIWLRRAARDELKAMPVTIGYSSIQVIDNEAGVEVLTSQLKSALLENQHLRERLAKAELARQETAHNTSKRSHLLATAALIKLIESPIDRPRPQGMKQSAIKSAILERFSFRGLKERNLDEIFSAANKAIAEEE</sequence>
<evidence type="ECO:0000313" key="3">
    <source>
        <dbReference type="Proteomes" id="UP001143328"/>
    </source>
</evidence>
<reference evidence="2" key="1">
    <citation type="journal article" date="2014" name="Int. J. Syst. Evol. Microbiol.">
        <title>Complete genome sequence of Corynebacterium casei LMG S-19264T (=DSM 44701T), isolated from a smear-ripened cheese.</title>
        <authorList>
            <consortium name="US DOE Joint Genome Institute (JGI-PGF)"/>
            <person name="Walter F."/>
            <person name="Albersmeier A."/>
            <person name="Kalinowski J."/>
            <person name="Ruckert C."/>
        </authorList>
    </citation>
    <scope>NUCLEOTIDE SEQUENCE</scope>
    <source>
        <strain evidence="2">VKM B-2935</strain>
    </source>
</reference>
<evidence type="ECO:0000313" key="2">
    <source>
        <dbReference type="EMBL" id="GLK90046.1"/>
    </source>
</evidence>
<dbReference type="AlphaFoldDB" id="A0A9W6K5W4"/>
<proteinExistence type="predicted"/>
<comment type="caution">
    <text evidence="2">The sequence shown here is derived from an EMBL/GenBank/DDBJ whole genome shotgun (WGS) entry which is preliminary data.</text>
</comment>
<name>A0A9W6K5W4_9PSED</name>
<evidence type="ECO:0000256" key="1">
    <source>
        <dbReference type="SAM" id="Coils"/>
    </source>
</evidence>
<keyword evidence="3" id="KW-1185">Reference proteome</keyword>
<protein>
    <submittedName>
        <fullName evidence="2">Uncharacterized protein</fullName>
    </submittedName>
</protein>
<organism evidence="2 3">
    <name type="scientific">Pseudomonas turukhanskensis</name>
    <dbReference type="NCBI Taxonomy" id="1806536"/>
    <lineage>
        <taxon>Bacteria</taxon>
        <taxon>Pseudomonadati</taxon>
        <taxon>Pseudomonadota</taxon>
        <taxon>Gammaproteobacteria</taxon>
        <taxon>Pseudomonadales</taxon>
        <taxon>Pseudomonadaceae</taxon>
        <taxon>Pseudomonas</taxon>
    </lineage>
</organism>
<dbReference type="Proteomes" id="UP001143328">
    <property type="component" value="Unassembled WGS sequence"/>
</dbReference>
<reference evidence="2" key="2">
    <citation type="submission" date="2023-01" db="EMBL/GenBank/DDBJ databases">
        <authorList>
            <person name="Sun Q."/>
            <person name="Evtushenko L."/>
        </authorList>
    </citation>
    <scope>NUCLEOTIDE SEQUENCE</scope>
    <source>
        <strain evidence="2">VKM B-2935</strain>
    </source>
</reference>
<accession>A0A9W6K5W4</accession>
<dbReference type="RefSeq" id="WP_271196225.1">
    <property type="nucleotide sequence ID" value="NZ_BSFN01000008.1"/>
</dbReference>
<gene>
    <name evidence="2" type="ORF">GCM10017655_31080</name>
</gene>
<dbReference type="EMBL" id="BSFN01000008">
    <property type="protein sequence ID" value="GLK90046.1"/>
    <property type="molecule type" value="Genomic_DNA"/>
</dbReference>
<keyword evidence="1" id="KW-0175">Coiled coil</keyword>